<evidence type="ECO:0000313" key="3">
    <source>
        <dbReference type="Proteomes" id="UP000298663"/>
    </source>
</evidence>
<dbReference type="OrthoDB" id="10537888at2759"/>
<dbReference type="Proteomes" id="UP000298663">
    <property type="component" value="Unassembled WGS sequence"/>
</dbReference>
<evidence type="ECO:0000256" key="1">
    <source>
        <dbReference type="SAM" id="Coils"/>
    </source>
</evidence>
<keyword evidence="1" id="KW-0175">Coiled coil</keyword>
<dbReference type="Gene3D" id="1.10.287.1490">
    <property type="match status" value="1"/>
</dbReference>
<name>A0A4U5P983_STECR</name>
<feature type="coiled-coil region" evidence="1">
    <location>
        <begin position="233"/>
        <end position="334"/>
    </location>
</feature>
<proteinExistence type="predicted"/>
<accession>A0A4U5P983</accession>
<comment type="caution">
    <text evidence="2">The sequence shown here is derived from an EMBL/GenBank/DDBJ whole genome shotgun (WGS) entry which is preliminary data.</text>
</comment>
<dbReference type="EMBL" id="AZBU02000002">
    <property type="protein sequence ID" value="TKR92857.1"/>
    <property type="molecule type" value="Genomic_DNA"/>
</dbReference>
<organism evidence="2 3">
    <name type="scientific">Steinernema carpocapsae</name>
    <name type="common">Entomopathogenic nematode</name>
    <dbReference type="NCBI Taxonomy" id="34508"/>
    <lineage>
        <taxon>Eukaryota</taxon>
        <taxon>Metazoa</taxon>
        <taxon>Ecdysozoa</taxon>
        <taxon>Nematoda</taxon>
        <taxon>Chromadorea</taxon>
        <taxon>Rhabditida</taxon>
        <taxon>Tylenchina</taxon>
        <taxon>Panagrolaimomorpha</taxon>
        <taxon>Strongyloidoidea</taxon>
        <taxon>Steinernematidae</taxon>
        <taxon>Steinernema</taxon>
    </lineage>
</organism>
<sequence>MRPCAVVRRPLLRLLRLQHVAAFRKRRAFGAELPELDPHPPASLLICIRFRRFRLTMATPTEIQQNHSNGSISQSPDDEDDFEVISDNPSFATPLASMVPAPEMGEEVRSSLQSDTPLRTPVFTDLFSILSTDHEREALQPILDTLSSTQGILEKLQKSIEDRNEESKDLRDNLKEAKESNWTLQKELEQLMYENKELKSSNDSYEVSVAEMMSKFSLLQDAAAQASVQVNSLQQSADNLADLEKRNKALEEQLNVERKSRESLMVLLAKSNDEREQSQVDANENMKKLVKEIENLKTQNLNESRTRAEVEGLLEQTRAEIVVVKSTAERERNEMLQASLVGSDENLQRMAILERSLVSDGETRKELEKALNERVSELHKERMRVAELDSRINDLNHELEAVKTQLNLKNSEVENARADSNVTMQELADILHNVDGIRNELNEKKAECEKLKMDMEQCQTEKRNYESIVEDCMDENRNLSEAVKIVQRERDELESENRAMRIDYHRRLEAHQN</sequence>
<keyword evidence="3" id="KW-1185">Reference proteome</keyword>
<evidence type="ECO:0000313" key="2">
    <source>
        <dbReference type="EMBL" id="TKR92857.1"/>
    </source>
</evidence>
<reference evidence="2 3" key="2">
    <citation type="journal article" date="2019" name="G3 (Bethesda)">
        <title>Hybrid Assembly of the Genome of the Entomopathogenic Nematode Steinernema carpocapsae Identifies the X-Chromosome.</title>
        <authorList>
            <person name="Serra L."/>
            <person name="Macchietto M."/>
            <person name="Macias-Munoz A."/>
            <person name="McGill C.J."/>
            <person name="Rodriguez I.M."/>
            <person name="Rodriguez B."/>
            <person name="Murad R."/>
            <person name="Mortazavi A."/>
        </authorList>
    </citation>
    <scope>NUCLEOTIDE SEQUENCE [LARGE SCALE GENOMIC DNA]</scope>
    <source>
        <strain evidence="2 3">ALL</strain>
    </source>
</reference>
<protein>
    <submittedName>
        <fullName evidence="2">Uncharacterized protein</fullName>
    </submittedName>
</protein>
<dbReference type="AlphaFoldDB" id="A0A4U5P983"/>
<reference evidence="2 3" key="1">
    <citation type="journal article" date="2015" name="Genome Biol.">
        <title>Comparative genomics of Steinernema reveals deeply conserved gene regulatory networks.</title>
        <authorList>
            <person name="Dillman A.R."/>
            <person name="Macchietto M."/>
            <person name="Porter C.F."/>
            <person name="Rogers A."/>
            <person name="Williams B."/>
            <person name="Antoshechkin I."/>
            <person name="Lee M.M."/>
            <person name="Goodwin Z."/>
            <person name="Lu X."/>
            <person name="Lewis E.E."/>
            <person name="Goodrich-Blair H."/>
            <person name="Stock S.P."/>
            <person name="Adams B.J."/>
            <person name="Sternberg P.W."/>
            <person name="Mortazavi A."/>
        </authorList>
    </citation>
    <scope>NUCLEOTIDE SEQUENCE [LARGE SCALE GENOMIC DNA]</scope>
    <source>
        <strain evidence="2 3">ALL</strain>
    </source>
</reference>
<gene>
    <name evidence="2" type="ORF">L596_007426</name>
</gene>
<feature type="coiled-coil region" evidence="1">
    <location>
        <begin position="378"/>
        <end position="503"/>
    </location>
</feature>
<feature type="coiled-coil region" evidence="1">
    <location>
        <begin position="153"/>
        <end position="194"/>
    </location>
</feature>